<keyword evidence="2" id="KW-1185">Reference proteome</keyword>
<dbReference type="Proteomes" id="UP000276215">
    <property type="component" value="Unassembled WGS sequence"/>
</dbReference>
<accession>A0A3N4K2V4</accession>
<reference evidence="1 2" key="1">
    <citation type="journal article" date="2018" name="Nat. Ecol. Evol.">
        <title>Pezizomycetes genomes reveal the molecular basis of ectomycorrhizal truffle lifestyle.</title>
        <authorList>
            <person name="Murat C."/>
            <person name="Payen T."/>
            <person name="Noel B."/>
            <person name="Kuo A."/>
            <person name="Morin E."/>
            <person name="Chen J."/>
            <person name="Kohler A."/>
            <person name="Krizsan K."/>
            <person name="Balestrini R."/>
            <person name="Da Silva C."/>
            <person name="Montanini B."/>
            <person name="Hainaut M."/>
            <person name="Levati E."/>
            <person name="Barry K.W."/>
            <person name="Belfiori B."/>
            <person name="Cichocki N."/>
            <person name="Clum A."/>
            <person name="Dockter R.B."/>
            <person name="Fauchery L."/>
            <person name="Guy J."/>
            <person name="Iotti M."/>
            <person name="Le Tacon F."/>
            <person name="Lindquist E.A."/>
            <person name="Lipzen A."/>
            <person name="Malagnac F."/>
            <person name="Mello A."/>
            <person name="Molinier V."/>
            <person name="Miyauchi S."/>
            <person name="Poulain J."/>
            <person name="Riccioni C."/>
            <person name="Rubini A."/>
            <person name="Sitrit Y."/>
            <person name="Splivallo R."/>
            <person name="Traeger S."/>
            <person name="Wang M."/>
            <person name="Zifcakova L."/>
            <person name="Wipf D."/>
            <person name="Zambonelli A."/>
            <person name="Paolocci F."/>
            <person name="Nowrousian M."/>
            <person name="Ottonello S."/>
            <person name="Baldrian P."/>
            <person name="Spatafora J.W."/>
            <person name="Henrissat B."/>
            <person name="Nagy L.G."/>
            <person name="Aury J.M."/>
            <person name="Wincker P."/>
            <person name="Grigoriev I.V."/>
            <person name="Bonfante P."/>
            <person name="Martin F.M."/>
        </authorList>
    </citation>
    <scope>NUCLEOTIDE SEQUENCE [LARGE SCALE GENOMIC DNA]</scope>
    <source>
        <strain evidence="1 2">120613-1</strain>
    </source>
</reference>
<organism evidence="1 2">
    <name type="scientific">Choiromyces venosus 120613-1</name>
    <dbReference type="NCBI Taxonomy" id="1336337"/>
    <lineage>
        <taxon>Eukaryota</taxon>
        <taxon>Fungi</taxon>
        <taxon>Dikarya</taxon>
        <taxon>Ascomycota</taxon>
        <taxon>Pezizomycotina</taxon>
        <taxon>Pezizomycetes</taxon>
        <taxon>Pezizales</taxon>
        <taxon>Tuberaceae</taxon>
        <taxon>Choiromyces</taxon>
    </lineage>
</organism>
<protein>
    <submittedName>
        <fullName evidence="1">Uncharacterized protein</fullName>
    </submittedName>
</protein>
<dbReference type="EMBL" id="ML120382">
    <property type="protein sequence ID" value="RPB00235.1"/>
    <property type="molecule type" value="Genomic_DNA"/>
</dbReference>
<dbReference type="AlphaFoldDB" id="A0A3N4K2V4"/>
<dbReference type="Gene3D" id="3.80.10.10">
    <property type="entry name" value="Ribonuclease Inhibitor"/>
    <property type="match status" value="1"/>
</dbReference>
<proteinExistence type="predicted"/>
<evidence type="ECO:0000313" key="1">
    <source>
        <dbReference type="EMBL" id="RPB00235.1"/>
    </source>
</evidence>
<dbReference type="InterPro" id="IPR032675">
    <property type="entry name" value="LRR_dom_sf"/>
</dbReference>
<sequence>MGQNIRKSKLPLRGIANDTHRQYPLSFRGECVKHFTLPMGSDISISAIEKITAEVLPALRWMLKLKRFEWDTCSPPSKELMGELARSCPLLRSFRCCPRRAEKTAVMMHTYSKFERLELMNNLQSMSIRACSMESVQRFGIAIQNSPELEKLSVAGPVLVDNFLRQLLEGVLAL</sequence>
<gene>
    <name evidence="1" type="ORF">L873DRAFT_839043</name>
</gene>
<evidence type="ECO:0000313" key="2">
    <source>
        <dbReference type="Proteomes" id="UP000276215"/>
    </source>
</evidence>
<name>A0A3N4K2V4_9PEZI</name>